<dbReference type="Proteomes" id="UP000887565">
    <property type="component" value="Unplaced"/>
</dbReference>
<dbReference type="AlphaFoldDB" id="A0A915J714"/>
<evidence type="ECO:0000313" key="1">
    <source>
        <dbReference type="Proteomes" id="UP000887565"/>
    </source>
</evidence>
<sequence length="140" mass="14524">MAADDGSLLHRSVVIMAGYWLCGAGIDADSQFVGLVIVLVLINSEGVAVVEGRAKATASDTLAVLAAALVRGAGKAGIEPVTIFNIVSARIMGLAPETRRWGQRKTIQIGGSRSAISSLIPAVAMRFVAFLSFEEVVLVG</sequence>
<accession>A0A915J714</accession>
<name>A0A915J714_ROMCU</name>
<organism evidence="1 2">
    <name type="scientific">Romanomermis culicivorax</name>
    <name type="common">Nematode worm</name>
    <dbReference type="NCBI Taxonomy" id="13658"/>
    <lineage>
        <taxon>Eukaryota</taxon>
        <taxon>Metazoa</taxon>
        <taxon>Ecdysozoa</taxon>
        <taxon>Nematoda</taxon>
        <taxon>Enoplea</taxon>
        <taxon>Dorylaimia</taxon>
        <taxon>Mermithida</taxon>
        <taxon>Mermithoidea</taxon>
        <taxon>Mermithidae</taxon>
        <taxon>Romanomermis</taxon>
    </lineage>
</organism>
<proteinExistence type="predicted"/>
<reference evidence="2" key="1">
    <citation type="submission" date="2022-11" db="UniProtKB">
        <authorList>
            <consortium name="WormBaseParasite"/>
        </authorList>
    </citation>
    <scope>IDENTIFICATION</scope>
</reference>
<protein>
    <submittedName>
        <fullName evidence="2">Uncharacterized protein</fullName>
    </submittedName>
</protein>
<evidence type="ECO:0000313" key="2">
    <source>
        <dbReference type="WBParaSite" id="nRc.2.0.1.t21925-RA"/>
    </source>
</evidence>
<keyword evidence="1" id="KW-1185">Reference proteome</keyword>
<dbReference type="WBParaSite" id="nRc.2.0.1.t21925-RA">
    <property type="protein sequence ID" value="nRc.2.0.1.t21925-RA"/>
    <property type="gene ID" value="nRc.2.0.1.g21925"/>
</dbReference>